<dbReference type="EMBL" id="FNKQ01000006">
    <property type="protein sequence ID" value="SDR13602.1"/>
    <property type="molecule type" value="Genomic_DNA"/>
</dbReference>
<proteinExistence type="predicted"/>
<evidence type="ECO:0000256" key="1">
    <source>
        <dbReference type="SAM" id="Phobius"/>
    </source>
</evidence>
<evidence type="ECO:0000313" key="3">
    <source>
        <dbReference type="EMBL" id="SDR13602.1"/>
    </source>
</evidence>
<name>A0A1H1GK27_9EURY</name>
<feature type="transmembrane region" description="Helical" evidence="1">
    <location>
        <begin position="142"/>
        <end position="162"/>
    </location>
</feature>
<dbReference type="Pfam" id="PF04307">
    <property type="entry name" value="YdjM"/>
    <property type="match status" value="1"/>
</dbReference>
<dbReference type="Proteomes" id="UP000199289">
    <property type="component" value="Unassembled WGS sequence"/>
</dbReference>
<gene>
    <name evidence="2" type="ORF">DWB78_18135</name>
    <name evidence="3" type="ORF">SAMN05216278_3727</name>
</gene>
<dbReference type="Proteomes" id="UP000255421">
    <property type="component" value="Unassembled WGS sequence"/>
</dbReference>
<keyword evidence="5" id="KW-1185">Reference proteome</keyword>
<sequence length="187" mass="20515">MLPWAHAAFGYLLYSFGSRIRTHRPPSGVPVLALVFGTQFPDLIDKPAAWTFGVLASGRSFAHSLFTFALVLGVLWSVFDDVRSRTLVTAFGVGYTSHLVGDVLGPVLHGNFGKVGFLLWPIFPGPSGHHTSFLQFFLTRRWSPMLALGVVLTAFTLAVWVWDGMPGVADVFFGKSPERDEVGYGNR</sequence>
<keyword evidence="1" id="KW-1133">Transmembrane helix</keyword>
<evidence type="ECO:0000313" key="5">
    <source>
        <dbReference type="Proteomes" id="UP000255421"/>
    </source>
</evidence>
<accession>A0A1H1GK27</accession>
<dbReference type="GO" id="GO:0016787">
    <property type="term" value="F:hydrolase activity"/>
    <property type="evidence" value="ECO:0007669"/>
    <property type="project" value="UniProtKB-KW"/>
</dbReference>
<keyword evidence="1" id="KW-0472">Membrane</keyword>
<keyword evidence="1" id="KW-0812">Transmembrane</keyword>
<organism evidence="3 4">
    <name type="scientific">Halopelagius longus</name>
    <dbReference type="NCBI Taxonomy" id="1236180"/>
    <lineage>
        <taxon>Archaea</taxon>
        <taxon>Methanobacteriati</taxon>
        <taxon>Methanobacteriota</taxon>
        <taxon>Stenosarchaea group</taxon>
        <taxon>Halobacteria</taxon>
        <taxon>Halobacteriales</taxon>
        <taxon>Haloferacaceae</taxon>
    </lineage>
</organism>
<evidence type="ECO:0000313" key="4">
    <source>
        <dbReference type="Proteomes" id="UP000199289"/>
    </source>
</evidence>
<feature type="transmembrane region" description="Helical" evidence="1">
    <location>
        <begin position="60"/>
        <end position="79"/>
    </location>
</feature>
<dbReference type="EMBL" id="QQST01000004">
    <property type="protein sequence ID" value="RDI69690.1"/>
    <property type="molecule type" value="Genomic_DNA"/>
</dbReference>
<keyword evidence="3" id="KW-0378">Hydrolase</keyword>
<dbReference type="OrthoDB" id="200338at2157"/>
<protein>
    <submittedName>
        <fullName evidence="3">LexA-binding, inner membrane-associated putative hydrolase</fullName>
    </submittedName>
    <submittedName>
        <fullName evidence="2">Metal-dependent hydrolase</fullName>
    </submittedName>
</protein>
<dbReference type="InterPro" id="IPR007404">
    <property type="entry name" value="YdjM-like"/>
</dbReference>
<dbReference type="AlphaFoldDB" id="A0A1H1GK27"/>
<reference evidence="2 5" key="3">
    <citation type="submission" date="2018-07" db="EMBL/GenBank/DDBJ databases">
        <title>Genome sequence of extremly halophilic archaeon Halopelagius longus strain BC12-B1.</title>
        <authorList>
            <person name="Zhang X."/>
        </authorList>
    </citation>
    <scope>NUCLEOTIDE SEQUENCE [LARGE SCALE GENOMIC DNA]</scope>
    <source>
        <strain evidence="2 5">BC12-B1</strain>
    </source>
</reference>
<evidence type="ECO:0000313" key="2">
    <source>
        <dbReference type="EMBL" id="RDI69690.1"/>
    </source>
</evidence>
<reference evidence="3" key="2">
    <citation type="submission" date="2016-10" db="EMBL/GenBank/DDBJ databases">
        <authorList>
            <person name="de Groot N.N."/>
        </authorList>
    </citation>
    <scope>NUCLEOTIDE SEQUENCE [LARGE SCALE GENOMIC DNA]</scope>
    <source>
        <strain evidence="3">CGMCC 1.12397</strain>
    </source>
</reference>
<dbReference type="RefSeq" id="WP_092539209.1">
    <property type="nucleotide sequence ID" value="NZ_FNKQ01000006.1"/>
</dbReference>
<reference evidence="4" key="1">
    <citation type="submission" date="2016-10" db="EMBL/GenBank/DDBJ databases">
        <authorList>
            <person name="Varghese N."/>
            <person name="Submissions S."/>
        </authorList>
    </citation>
    <scope>NUCLEOTIDE SEQUENCE [LARGE SCALE GENOMIC DNA]</scope>
    <source>
        <strain evidence="4">CGMCC 1.12397</strain>
    </source>
</reference>